<reference evidence="3 4" key="1">
    <citation type="submission" date="2012-09" db="EMBL/GenBank/DDBJ databases">
        <title>Genome Sequence of alkane-degrading Bacterium Alcanivorax sp. 6-D-6.</title>
        <authorList>
            <person name="Lai Q."/>
            <person name="Shao Z."/>
        </authorList>
    </citation>
    <scope>NUCLEOTIDE SEQUENCE [LARGE SCALE GENOMIC DNA]</scope>
    <source>
        <strain evidence="3 4">6-D-6</strain>
    </source>
</reference>
<gene>
    <name evidence="3" type="ORF">A6D6_04046</name>
</gene>
<keyword evidence="4" id="KW-1185">Reference proteome</keyword>
<keyword evidence="3" id="KW-0449">Lipoprotein</keyword>
<dbReference type="InterPro" id="IPR000601">
    <property type="entry name" value="PKD_dom"/>
</dbReference>
<dbReference type="InterPro" id="IPR035986">
    <property type="entry name" value="PKD_dom_sf"/>
</dbReference>
<feature type="region of interest" description="Disordered" evidence="1">
    <location>
        <begin position="1"/>
        <end position="20"/>
    </location>
</feature>
<dbReference type="Proteomes" id="UP000771797">
    <property type="component" value="Unassembled WGS sequence"/>
</dbReference>
<dbReference type="Pfam" id="PF18911">
    <property type="entry name" value="PKD_4"/>
    <property type="match status" value="1"/>
</dbReference>
<evidence type="ECO:0000256" key="1">
    <source>
        <dbReference type="SAM" id="MobiDB-lite"/>
    </source>
</evidence>
<proteinExistence type="predicted"/>
<dbReference type="SUPFAM" id="SSF49299">
    <property type="entry name" value="PKD domain"/>
    <property type="match status" value="2"/>
</dbReference>
<sequence length="737" mass="78784">MGSAAELSDEAGAQPTFTADLPGTYEADLVVNDGTADSGHDAVTIIATNPDPVAIAETEYHVLIGTTVMLDGSGSVPPTGGDTTQLVYNWSLQDLPTGSTAALAQTGTGLTSFYADMAGTYTAILTVGYQEKISAPLTVTIIASTANTKPVADAGGPYTIERGQTLTLDGNGSSDADGNPLTYRWYLFPPSYTAREVTAQKPAGSLLTVENALVDYDTATPSITPDVVGKWTAYLVVHDGVSISESSATIDVTLPDGAENTPPVATWFGEPHVSFYEGSYSNEVELGTTIWASGNSYDADGGCCGSSNRRYSWISTPEGYVQEDQTGKGSFWFTPDVPGAYTVEMIVNDGEDDSAPKQRTFTARTGANEAPRAALAVDSGTVLVGDTAWFDGRDSSDPNDDPLEYIWTLFDKPDGSSAKLTFQNVTSDDGAVLVNARAGIVTDQPGAYVVMLAVRDSHGVTNRPTTLIYGKVLAKSENNPPETNPTARLATNRINPLYPYLGMDETQPLVTGQQAYLASNAIDPDLDALYYLWTMDKKPEGSTATEAGDREYFMFLADLPGTYQVTLVVSDGVATSEPYTLTIPVVTPENYPTLRLIQGDQSYIVDGSSGSSQGAVPPDLATMDIDQGGSMTLPYSNTFPDSGALTRLWALTASKGDYTIVDLNVTTEHGGTEQARLVGLTEGQVIKEGETVNFALVYPADFNIRESGGDFRWQFKIKEREDFFFDFHYDKEQVPLP</sequence>
<dbReference type="InterPro" id="IPR013783">
    <property type="entry name" value="Ig-like_fold"/>
</dbReference>
<comment type="caution">
    <text evidence="3">The sequence shown here is derived from an EMBL/GenBank/DDBJ whole genome shotgun (WGS) entry which is preliminary data.</text>
</comment>
<evidence type="ECO:0000313" key="3">
    <source>
        <dbReference type="EMBL" id="KAF0802353.1"/>
    </source>
</evidence>
<accession>A0ABQ6Y2L3</accession>
<evidence type="ECO:0000313" key="4">
    <source>
        <dbReference type="Proteomes" id="UP000771797"/>
    </source>
</evidence>
<evidence type="ECO:0000259" key="2">
    <source>
        <dbReference type="Pfam" id="PF18911"/>
    </source>
</evidence>
<protein>
    <submittedName>
        <fullName evidence="3">Lipoprotein</fullName>
    </submittedName>
</protein>
<feature type="domain" description="PKD" evidence="2">
    <location>
        <begin position="147"/>
        <end position="185"/>
    </location>
</feature>
<dbReference type="EMBL" id="AQPF01000070">
    <property type="protein sequence ID" value="KAF0802353.1"/>
    <property type="molecule type" value="Genomic_DNA"/>
</dbReference>
<organism evidence="3 4">
    <name type="scientific">Alcanivorax xiamenensis</name>
    <dbReference type="NCBI Taxonomy" id="1177156"/>
    <lineage>
        <taxon>Bacteria</taxon>
        <taxon>Pseudomonadati</taxon>
        <taxon>Pseudomonadota</taxon>
        <taxon>Gammaproteobacteria</taxon>
        <taxon>Oceanospirillales</taxon>
        <taxon>Alcanivoracaceae</taxon>
        <taxon>Alcanivorax</taxon>
    </lineage>
</organism>
<name>A0ABQ6Y2L3_9GAMM</name>
<dbReference type="Gene3D" id="2.60.40.10">
    <property type="entry name" value="Immunoglobulins"/>
    <property type="match status" value="5"/>
</dbReference>